<dbReference type="GO" id="GO:0016491">
    <property type="term" value="F:oxidoreductase activity"/>
    <property type="evidence" value="ECO:0007669"/>
    <property type="project" value="UniProtKB-KW"/>
</dbReference>
<comment type="caution">
    <text evidence="4">The sequence shown here is derived from an EMBL/GenBank/DDBJ whole genome shotgun (WGS) entry which is preliminary data.</text>
</comment>
<protein>
    <submittedName>
        <fullName evidence="4">Aryl-alcohol dehydrogenase-like predicted oxidoreductase</fullName>
    </submittedName>
</protein>
<organism evidence="4 5">
    <name type="scientific">Blastococcus xanthinilyticus</name>
    <dbReference type="NCBI Taxonomy" id="1564164"/>
    <lineage>
        <taxon>Bacteria</taxon>
        <taxon>Bacillati</taxon>
        <taxon>Actinomycetota</taxon>
        <taxon>Actinomycetes</taxon>
        <taxon>Geodermatophilales</taxon>
        <taxon>Geodermatophilaceae</taxon>
        <taxon>Blastococcus</taxon>
    </lineage>
</organism>
<evidence type="ECO:0000313" key="5">
    <source>
        <dbReference type="Proteomes" id="UP000322499"/>
    </source>
</evidence>
<dbReference type="Proteomes" id="UP000322499">
    <property type="component" value="Unassembled WGS sequence"/>
</dbReference>
<dbReference type="InterPro" id="IPR050791">
    <property type="entry name" value="Aldo-Keto_reductase"/>
</dbReference>
<evidence type="ECO:0000256" key="1">
    <source>
        <dbReference type="ARBA" id="ARBA00023002"/>
    </source>
</evidence>
<evidence type="ECO:0000259" key="3">
    <source>
        <dbReference type="Pfam" id="PF00248"/>
    </source>
</evidence>
<dbReference type="AlphaFoldDB" id="A0A5S5CWI8"/>
<keyword evidence="5" id="KW-1185">Reference proteome</keyword>
<dbReference type="EMBL" id="VNHW01000005">
    <property type="protein sequence ID" value="TYP88127.1"/>
    <property type="molecule type" value="Genomic_DNA"/>
</dbReference>
<dbReference type="Pfam" id="PF00248">
    <property type="entry name" value="Aldo_ket_red"/>
    <property type="match status" value="1"/>
</dbReference>
<gene>
    <name evidence="4" type="ORF">BD833_105304</name>
</gene>
<dbReference type="InterPro" id="IPR023210">
    <property type="entry name" value="NADP_OxRdtase_dom"/>
</dbReference>
<accession>A0A5S5CWI8</accession>
<evidence type="ECO:0000313" key="4">
    <source>
        <dbReference type="EMBL" id="TYP88127.1"/>
    </source>
</evidence>
<dbReference type="PRINTS" id="PR00069">
    <property type="entry name" value="ALDKETRDTASE"/>
</dbReference>
<dbReference type="Gene3D" id="3.20.20.100">
    <property type="entry name" value="NADP-dependent oxidoreductase domain"/>
    <property type="match status" value="1"/>
</dbReference>
<dbReference type="PANTHER" id="PTHR43625">
    <property type="entry name" value="AFLATOXIN B1 ALDEHYDE REDUCTASE"/>
    <property type="match status" value="1"/>
</dbReference>
<dbReference type="SUPFAM" id="SSF51430">
    <property type="entry name" value="NAD(P)-linked oxidoreductase"/>
    <property type="match status" value="1"/>
</dbReference>
<evidence type="ECO:0000256" key="2">
    <source>
        <dbReference type="SAM" id="MobiDB-lite"/>
    </source>
</evidence>
<keyword evidence="1" id="KW-0560">Oxidoreductase</keyword>
<dbReference type="GO" id="GO:0005737">
    <property type="term" value="C:cytoplasm"/>
    <property type="evidence" value="ECO:0007669"/>
    <property type="project" value="TreeGrafter"/>
</dbReference>
<feature type="region of interest" description="Disordered" evidence="2">
    <location>
        <begin position="1"/>
        <end position="21"/>
    </location>
</feature>
<dbReference type="PANTHER" id="PTHR43625:SF40">
    <property type="entry name" value="ALDO-KETO REDUCTASE YAKC [NADP(+)]"/>
    <property type="match status" value="1"/>
</dbReference>
<dbReference type="InterPro" id="IPR036812">
    <property type="entry name" value="NAD(P)_OxRdtase_dom_sf"/>
</dbReference>
<dbReference type="InterPro" id="IPR020471">
    <property type="entry name" value="AKR"/>
</dbReference>
<name>A0A5S5CWI8_9ACTN</name>
<feature type="domain" description="NADP-dependent oxidoreductase" evidence="3">
    <location>
        <begin position="31"/>
        <end position="276"/>
    </location>
</feature>
<sequence>MTSGPTEGGRRRGSPPDLPVQGLGCMRMDDPLSARAVIARAVDLGVRMLDTAEMYGSGSNEQLVGAAIRGRRRHVFLATKGGVRAEPDGTYSCHGRPEVLRAACERSLARLDVEVIDLYYLHRRDPDVPLTESVGALGDLVTAGKIRHVGLCEVTAAELEAASAVFPIAALQSEWSLTARRIDAVLPTCARLGTAVVPYAPLARGRLGRVPVLGDIARRHGIAATQVALAWLHDQSRRWGLPVVPIPGSTSVAHLESNAAAATLRLSPDDLGLLDAAPMPT</sequence>
<proteinExistence type="predicted"/>
<reference evidence="4 5" key="1">
    <citation type="submission" date="2019-07" db="EMBL/GenBank/DDBJ databases">
        <title>Genomic Encyclopedia of Archaeal and Bacterial Type Strains, Phase II (KMG-II): from individual species to whole genera.</title>
        <authorList>
            <person name="Goeker M."/>
        </authorList>
    </citation>
    <scope>NUCLEOTIDE SEQUENCE [LARGE SCALE GENOMIC DNA]</scope>
    <source>
        <strain evidence="4 5">DSM 46842</strain>
    </source>
</reference>